<dbReference type="EMBL" id="BSUZ01000001">
    <property type="protein sequence ID" value="GMA87922.1"/>
    <property type="molecule type" value="Genomic_DNA"/>
</dbReference>
<accession>A0ABQ6JJI8</accession>
<keyword evidence="2" id="KW-1185">Reference proteome</keyword>
<gene>
    <name evidence="1" type="ORF">GCM10025868_31720</name>
</gene>
<evidence type="ECO:0000313" key="1">
    <source>
        <dbReference type="EMBL" id="GMA87922.1"/>
    </source>
</evidence>
<sequence>MPVTVPPGPCSGTPTYDPMPIRSVIGSGALTGWCLASGTTSGRLAAQHPHAVGVLDGLARAADLGVQQRRVAGAGQHHLPPAAELGDPRDVGAEVGARRLQHAGDLVLGEPPGVRPVLLRAVSLHVDPLCLPAPVPLHRGRCERPVRER</sequence>
<comment type="caution">
    <text evidence="1">The sequence shown here is derived from an EMBL/GenBank/DDBJ whole genome shotgun (WGS) entry which is preliminary data.</text>
</comment>
<proteinExistence type="predicted"/>
<evidence type="ECO:0000313" key="2">
    <source>
        <dbReference type="Proteomes" id="UP001157017"/>
    </source>
</evidence>
<name>A0ABQ6JJI8_9ACTN</name>
<organism evidence="1 2">
    <name type="scientific">Angustibacter aerolatus</name>
    <dbReference type="NCBI Taxonomy" id="1162965"/>
    <lineage>
        <taxon>Bacteria</taxon>
        <taxon>Bacillati</taxon>
        <taxon>Actinomycetota</taxon>
        <taxon>Actinomycetes</taxon>
        <taxon>Kineosporiales</taxon>
        <taxon>Kineosporiaceae</taxon>
    </lineage>
</organism>
<dbReference type="Proteomes" id="UP001157017">
    <property type="component" value="Unassembled WGS sequence"/>
</dbReference>
<reference evidence="2" key="1">
    <citation type="journal article" date="2019" name="Int. J. Syst. Evol. Microbiol.">
        <title>The Global Catalogue of Microorganisms (GCM) 10K type strain sequencing project: providing services to taxonomists for standard genome sequencing and annotation.</title>
        <authorList>
            <consortium name="The Broad Institute Genomics Platform"/>
            <consortium name="The Broad Institute Genome Sequencing Center for Infectious Disease"/>
            <person name="Wu L."/>
            <person name="Ma J."/>
        </authorList>
    </citation>
    <scope>NUCLEOTIDE SEQUENCE [LARGE SCALE GENOMIC DNA]</scope>
    <source>
        <strain evidence="2">NBRC 108730</strain>
    </source>
</reference>
<protein>
    <submittedName>
        <fullName evidence="1">Uncharacterized protein</fullName>
    </submittedName>
</protein>